<dbReference type="RefSeq" id="WP_155315974.1">
    <property type="nucleotide sequence ID" value="NZ_AP021874.1"/>
</dbReference>
<evidence type="ECO:0000256" key="2">
    <source>
        <dbReference type="ARBA" id="ARBA00022490"/>
    </source>
</evidence>
<dbReference type="Pfam" id="PF01121">
    <property type="entry name" value="CoaE"/>
    <property type="match status" value="1"/>
</dbReference>
<accession>A0A5K7YFB1</accession>
<keyword evidence="2 8" id="KW-0963">Cytoplasm</keyword>
<evidence type="ECO:0000313" key="11">
    <source>
        <dbReference type="Proteomes" id="UP000427906"/>
    </source>
</evidence>
<dbReference type="EMBL" id="AP021874">
    <property type="protein sequence ID" value="BBO67748.1"/>
    <property type="molecule type" value="Genomic_DNA"/>
</dbReference>
<keyword evidence="11" id="KW-1185">Reference proteome</keyword>
<dbReference type="PROSITE" id="PS51219">
    <property type="entry name" value="DPCK"/>
    <property type="match status" value="1"/>
</dbReference>
<keyword evidence="7 8" id="KW-0173">Coenzyme A biosynthesis</keyword>
<keyword evidence="6 8" id="KW-0067">ATP-binding</keyword>
<dbReference type="EC" id="2.7.1.24" evidence="8 9"/>
<proteinExistence type="inferred from homology"/>
<evidence type="ECO:0000256" key="9">
    <source>
        <dbReference type="NCBIfam" id="TIGR00152"/>
    </source>
</evidence>
<dbReference type="FunFam" id="3.40.50.300:FF:000991">
    <property type="entry name" value="Dephospho-CoA kinase"/>
    <property type="match status" value="1"/>
</dbReference>
<name>A0A5K7YFB1_9BACT</name>
<dbReference type="GO" id="GO:0004140">
    <property type="term" value="F:dephospho-CoA kinase activity"/>
    <property type="evidence" value="ECO:0007669"/>
    <property type="project" value="UniProtKB-UniRule"/>
</dbReference>
<dbReference type="UniPathway" id="UPA00241">
    <property type="reaction ID" value="UER00356"/>
</dbReference>
<evidence type="ECO:0000256" key="3">
    <source>
        <dbReference type="ARBA" id="ARBA00022679"/>
    </source>
</evidence>
<dbReference type="KEGG" id="dalk:DSCA_16780"/>
<protein>
    <recommendedName>
        <fullName evidence="8 9">Dephospho-CoA kinase</fullName>
        <ecNumber evidence="8 9">2.7.1.24</ecNumber>
    </recommendedName>
    <alternativeName>
        <fullName evidence="8">Dephosphocoenzyme A kinase</fullName>
    </alternativeName>
</protein>
<comment type="similarity">
    <text evidence="1 8">Belongs to the CoaE family.</text>
</comment>
<feature type="binding site" evidence="8">
    <location>
        <begin position="11"/>
        <end position="16"/>
    </location>
    <ligand>
        <name>ATP</name>
        <dbReference type="ChEBI" id="CHEBI:30616"/>
    </ligand>
</feature>
<dbReference type="PANTHER" id="PTHR10695:SF46">
    <property type="entry name" value="BIFUNCTIONAL COENZYME A SYNTHASE-RELATED"/>
    <property type="match status" value="1"/>
</dbReference>
<dbReference type="Proteomes" id="UP000427906">
    <property type="component" value="Chromosome"/>
</dbReference>
<dbReference type="InterPro" id="IPR001977">
    <property type="entry name" value="Depp_CoAkinase"/>
</dbReference>
<evidence type="ECO:0000256" key="1">
    <source>
        <dbReference type="ARBA" id="ARBA00009018"/>
    </source>
</evidence>
<dbReference type="OrthoDB" id="9812943at2"/>
<evidence type="ECO:0000256" key="7">
    <source>
        <dbReference type="ARBA" id="ARBA00022993"/>
    </source>
</evidence>
<reference evidence="10 11" key="1">
    <citation type="submission" date="2019-11" db="EMBL/GenBank/DDBJ databases">
        <title>Comparative genomics of hydrocarbon-degrading Desulfosarcina strains.</title>
        <authorList>
            <person name="Watanabe M."/>
            <person name="Kojima H."/>
            <person name="Fukui M."/>
        </authorList>
    </citation>
    <scope>NUCLEOTIDE SEQUENCE [LARGE SCALE GENOMIC DNA]</scope>
    <source>
        <strain evidence="10 11">PL12</strain>
    </source>
</reference>
<dbReference type="GO" id="GO:0005524">
    <property type="term" value="F:ATP binding"/>
    <property type="evidence" value="ECO:0007669"/>
    <property type="project" value="UniProtKB-UniRule"/>
</dbReference>
<sequence length="211" mass="22922">MIIAGLTGGIASGKSTVCGFLRDAGARIVDADKIARAVVRQGTPAYDEICSYFGGTILQPDGGIDRERLGDIIFNDPEKKARLDAIVHPRVFEQSAHMIDRIAVQAPDAVIILDVPLLLEAGMEKDLAEVIVVYVPETLQLKRLMKRDGIGEKAAMARIRSQMPIEEKRRRATIVIDNSGAMETTQRSALAVFKRLQKKAAPPFAGDPTTA</sequence>
<dbReference type="GO" id="GO:0015937">
    <property type="term" value="P:coenzyme A biosynthetic process"/>
    <property type="evidence" value="ECO:0007669"/>
    <property type="project" value="UniProtKB-UniRule"/>
</dbReference>
<dbReference type="AlphaFoldDB" id="A0A5K7YFB1"/>
<keyword evidence="3 8" id="KW-0808">Transferase</keyword>
<dbReference type="SUPFAM" id="SSF52540">
    <property type="entry name" value="P-loop containing nucleoside triphosphate hydrolases"/>
    <property type="match status" value="1"/>
</dbReference>
<keyword evidence="5 8" id="KW-0418">Kinase</keyword>
<keyword evidence="4 8" id="KW-0547">Nucleotide-binding</keyword>
<gene>
    <name evidence="8 10" type="primary">coaE</name>
    <name evidence="10" type="ORF">DSCA_16780</name>
</gene>
<dbReference type="HAMAP" id="MF_00376">
    <property type="entry name" value="Dephospho_CoA_kinase"/>
    <property type="match status" value="1"/>
</dbReference>
<dbReference type="NCBIfam" id="TIGR00152">
    <property type="entry name" value="dephospho-CoA kinase"/>
    <property type="match status" value="1"/>
</dbReference>
<evidence type="ECO:0000256" key="6">
    <source>
        <dbReference type="ARBA" id="ARBA00022840"/>
    </source>
</evidence>
<dbReference type="GO" id="GO:0005737">
    <property type="term" value="C:cytoplasm"/>
    <property type="evidence" value="ECO:0007669"/>
    <property type="project" value="UniProtKB-SubCell"/>
</dbReference>
<dbReference type="InterPro" id="IPR027417">
    <property type="entry name" value="P-loop_NTPase"/>
</dbReference>
<evidence type="ECO:0000313" key="10">
    <source>
        <dbReference type="EMBL" id="BBO67748.1"/>
    </source>
</evidence>
<dbReference type="PANTHER" id="PTHR10695">
    <property type="entry name" value="DEPHOSPHO-COA KINASE-RELATED"/>
    <property type="match status" value="1"/>
</dbReference>
<dbReference type="CDD" id="cd02022">
    <property type="entry name" value="DPCK"/>
    <property type="match status" value="1"/>
</dbReference>
<evidence type="ECO:0000256" key="4">
    <source>
        <dbReference type="ARBA" id="ARBA00022741"/>
    </source>
</evidence>
<evidence type="ECO:0000256" key="5">
    <source>
        <dbReference type="ARBA" id="ARBA00022777"/>
    </source>
</evidence>
<comment type="subcellular location">
    <subcellularLocation>
        <location evidence="8">Cytoplasm</location>
    </subcellularLocation>
</comment>
<comment type="catalytic activity">
    <reaction evidence="8">
        <text>3'-dephospho-CoA + ATP = ADP + CoA + H(+)</text>
        <dbReference type="Rhea" id="RHEA:18245"/>
        <dbReference type="ChEBI" id="CHEBI:15378"/>
        <dbReference type="ChEBI" id="CHEBI:30616"/>
        <dbReference type="ChEBI" id="CHEBI:57287"/>
        <dbReference type="ChEBI" id="CHEBI:57328"/>
        <dbReference type="ChEBI" id="CHEBI:456216"/>
        <dbReference type="EC" id="2.7.1.24"/>
    </reaction>
</comment>
<comment type="pathway">
    <text evidence="8">Cofactor biosynthesis; coenzyme A biosynthesis; CoA from (R)-pantothenate: step 5/5.</text>
</comment>
<evidence type="ECO:0000256" key="8">
    <source>
        <dbReference type="HAMAP-Rule" id="MF_00376"/>
    </source>
</evidence>
<dbReference type="Gene3D" id="3.40.50.300">
    <property type="entry name" value="P-loop containing nucleotide triphosphate hydrolases"/>
    <property type="match status" value="1"/>
</dbReference>
<organism evidence="10 11">
    <name type="scientific">Desulfosarcina alkanivorans</name>
    <dbReference type="NCBI Taxonomy" id="571177"/>
    <lineage>
        <taxon>Bacteria</taxon>
        <taxon>Pseudomonadati</taxon>
        <taxon>Thermodesulfobacteriota</taxon>
        <taxon>Desulfobacteria</taxon>
        <taxon>Desulfobacterales</taxon>
        <taxon>Desulfosarcinaceae</taxon>
        <taxon>Desulfosarcina</taxon>
    </lineage>
</organism>
<comment type="function">
    <text evidence="8">Catalyzes the phosphorylation of the 3'-hydroxyl group of dephosphocoenzyme A to form coenzyme A.</text>
</comment>